<keyword evidence="2" id="KW-1185">Reference proteome</keyword>
<gene>
    <name evidence="1" type="ORF">FA13DRAFT_1731121</name>
</gene>
<reference evidence="1 2" key="1">
    <citation type="journal article" date="2019" name="Nat. Ecol. Evol.">
        <title>Megaphylogeny resolves global patterns of mushroom evolution.</title>
        <authorList>
            <person name="Varga T."/>
            <person name="Krizsan K."/>
            <person name="Foldi C."/>
            <person name="Dima B."/>
            <person name="Sanchez-Garcia M."/>
            <person name="Sanchez-Ramirez S."/>
            <person name="Szollosi G.J."/>
            <person name="Szarkandi J.G."/>
            <person name="Papp V."/>
            <person name="Albert L."/>
            <person name="Andreopoulos W."/>
            <person name="Angelini C."/>
            <person name="Antonin V."/>
            <person name="Barry K.W."/>
            <person name="Bougher N.L."/>
            <person name="Buchanan P."/>
            <person name="Buyck B."/>
            <person name="Bense V."/>
            <person name="Catcheside P."/>
            <person name="Chovatia M."/>
            <person name="Cooper J."/>
            <person name="Damon W."/>
            <person name="Desjardin D."/>
            <person name="Finy P."/>
            <person name="Geml J."/>
            <person name="Haridas S."/>
            <person name="Hughes K."/>
            <person name="Justo A."/>
            <person name="Karasinski D."/>
            <person name="Kautmanova I."/>
            <person name="Kiss B."/>
            <person name="Kocsube S."/>
            <person name="Kotiranta H."/>
            <person name="LaButti K.M."/>
            <person name="Lechner B.E."/>
            <person name="Liimatainen K."/>
            <person name="Lipzen A."/>
            <person name="Lukacs Z."/>
            <person name="Mihaltcheva S."/>
            <person name="Morgado L.N."/>
            <person name="Niskanen T."/>
            <person name="Noordeloos M.E."/>
            <person name="Ohm R.A."/>
            <person name="Ortiz-Santana B."/>
            <person name="Ovrebo C."/>
            <person name="Racz N."/>
            <person name="Riley R."/>
            <person name="Savchenko A."/>
            <person name="Shiryaev A."/>
            <person name="Soop K."/>
            <person name="Spirin V."/>
            <person name="Szebenyi C."/>
            <person name="Tomsovsky M."/>
            <person name="Tulloss R.E."/>
            <person name="Uehling J."/>
            <person name="Grigoriev I.V."/>
            <person name="Vagvolgyi C."/>
            <person name="Papp T."/>
            <person name="Martin F.M."/>
            <person name="Miettinen O."/>
            <person name="Hibbett D.S."/>
            <person name="Nagy L.G."/>
        </authorList>
    </citation>
    <scope>NUCLEOTIDE SEQUENCE [LARGE SCALE GENOMIC DNA]</scope>
    <source>
        <strain evidence="1 2">FP101781</strain>
    </source>
</reference>
<evidence type="ECO:0000313" key="1">
    <source>
        <dbReference type="EMBL" id="TEB32634.1"/>
    </source>
</evidence>
<evidence type="ECO:0000313" key="2">
    <source>
        <dbReference type="Proteomes" id="UP000298030"/>
    </source>
</evidence>
<proteinExistence type="predicted"/>
<accession>A0A4Y7TF92</accession>
<comment type="caution">
    <text evidence="1">The sequence shown here is derived from an EMBL/GenBank/DDBJ whole genome shotgun (WGS) entry which is preliminary data.</text>
</comment>
<dbReference type="Proteomes" id="UP000298030">
    <property type="component" value="Unassembled WGS sequence"/>
</dbReference>
<organism evidence="1 2">
    <name type="scientific">Coprinellus micaceus</name>
    <name type="common">Glistening ink-cap mushroom</name>
    <name type="synonym">Coprinus micaceus</name>
    <dbReference type="NCBI Taxonomy" id="71717"/>
    <lineage>
        <taxon>Eukaryota</taxon>
        <taxon>Fungi</taxon>
        <taxon>Dikarya</taxon>
        <taxon>Basidiomycota</taxon>
        <taxon>Agaricomycotina</taxon>
        <taxon>Agaricomycetes</taxon>
        <taxon>Agaricomycetidae</taxon>
        <taxon>Agaricales</taxon>
        <taxon>Agaricineae</taxon>
        <taxon>Psathyrellaceae</taxon>
        <taxon>Coprinellus</taxon>
    </lineage>
</organism>
<sequence length="72" mass="7764">MSGSRPVAQAPQRCLCWLRDAGFLDRGVTPSNTVTLVERYSSHGHVHNPEGCPEPVAILTPALGRVQAPRTT</sequence>
<dbReference type="EMBL" id="QPFP01000014">
    <property type="protein sequence ID" value="TEB32634.1"/>
    <property type="molecule type" value="Genomic_DNA"/>
</dbReference>
<dbReference type="AlphaFoldDB" id="A0A4Y7TF92"/>
<protein>
    <submittedName>
        <fullName evidence="1">Uncharacterized protein</fullName>
    </submittedName>
</protein>
<name>A0A4Y7TF92_COPMI</name>